<reference evidence="1 2" key="1">
    <citation type="submission" date="2019-05" db="EMBL/GenBank/DDBJ databases">
        <title>Another draft genome of Portunus trituberculatus and its Hox gene families provides insights of decapod evolution.</title>
        <authorList>
            <person name="Jeong J.-H."/>
            <person name="Song I."/>
            <person name="Kim S."/>
            <person name="Choi T."/>
            <person name="Kim D."/>
            <person name="Ryu S."/>
            <person name="Kim W."/>
        </authorList>
    </citation>
    <scope>NUCLEOTIDE SEQUENCE [LARGE SCALE GENOMIC DNA]</scope>
    <source>
        <tissue evidence="1">Muscle</tissue>
    </source>
</reference>
<sequence>MTKEHCLSSADHWALGVYCCGARNPELGGSKTHHRQEHHAKQKVLHSHKLKLTSLLVTKVHDFQEGAG</sequence>
<evidence type="ECO:0000313" key="1">
    <source>
        <dbReference type="EMBL" id="MPC81093.1"/>
    </source>
</evidence>
<evidence type="ECO:0000313" key="2">
    <source>
        <dbReference type="Proteomes" id="UP000324222"/>
    </source>
</evidence>
<dbReference type="Proteomes" id="UP000324222">
    <property type="component" value="Unassembled WGS sequence"/>
</dbReference>
<protein>
    <submittedName>
        <fullName evidence="1">Uncharacterized protein</fullName>
    </submittedName>
</protein>
<name>A0A5B7IFM4_PORTR</name>
<accession>A0A5B7IFM4</accession>
<keyword evidence="2" id="KW-1185">Reference proteome</keyword>
<dbReference type="AlphaFoldDB" id="A0A5B7IFM4"/>
<comment type="caution">
    <text evidence="1">The sequence shown here is derived from an EMBL/GenBank/DDBJ whole genome shotgun (WGS) entry which is preliminary data.</text>
</comment>
<organism evidence="1 2">
    <name type="scientific">Portunus trituberculatus</name>
    <name type="common">Swimming crab</name>
    <name type="synonym">Neptunus trituberculatus</name>
    <dbReference type="NCBI Taxonomy" id="210409"/>
    <lineage>
        <taxon>Eukaryota</taxon>
        <taxon>Metazoa</taxon>
        <taxon>Ecdysozoa</taxon>
        <taxon>Arthropoda</taxon>
        <taxon>Crustacea</taxon>
        <taxon>Multicrustacea</taxon>
        <taxon>Malacostraca</taxon>
        <taxon>Eumalacostraca</taxon>
        <taxon>Eucarida</taxon>
        <taxon>Decapoda</taxon>
        <taxon>Pleocyemata</taxon>
        <taxon>Brachyura</taxon>
        <taxon>Eubrachyura</taxon>
        <taxon>Portunoidea</taxon>
        <taxon>Portunidae</taxon>
        <taxon>Portuninae</taxon>
        <taxon>Portunus</taxon>
    </lineage>
</organism>
<proteinExistence type="predicted"/>
<gene>
    <name evidence="1" type="ORF">E2C01_075694</name>
</gene>
<dbReference type="EMBL" id="VSRR010055907">
    <property type="protein sequence ID" value="MPC81093.1"/>
    <property type="molecule type" value="Genomic_DNA"/>
</dbReference>